<dbReference type="Proteomes" id="UP000031030">
    <property type="component" value="Unassembled WGS sequence"/>
</dbReference>
<keyword evidence="1" id="KW-0472">Membrane</keyword>
<dbReference type="EMBL" id="JTDK01000015">
    <property type="protein sequence ID" value="KHK96399.1"/>
    <property type="molecule type" value="Genomic_DNA"/>
</dbReference>
<keyword evidence="1" id="KW-1133">Transmembrane helix</keyword>
<evidence type="ECO:0000256" key="1">
    <source>
        <dbReference type="SAM" id="Phobius"/>
    </source>
</evidence>
<dbReference type="AlphaFoldDB" id="A0A0B2A3N9"/>
<accession>A0A0B2A3N9</accession>
<sequence length="94" mass="9731">MHVLTGASLAVSGKHINAKRKATKIIHKSVKLAAVVMKLGGLKKAISAVRTHVTQRSKLSKATQAAVEGLAVFGVSVLADLFGIGSCVSLLRGK</sequence>
<protein>
    <submittedName>
        <fullName evidence="2">Uncharacterized protein</fullName>
    </submittedName>
</protein>
<gene>
    <name evidence="2" type="ORF">LK09_15655</name>
</gene>
<proteinExistence type="predicted"/>
<reference evidence="2 3" key="1">
    <citation type="submission" date="2014-11" db="EMBL/GenBank/DDBJ databases">
        <title>Genome sequence of Microbacterium mangrovi MUSC 115(T).</title>
        <authorList>
            <person name="Lee L.-H."/>
        </authorList>
    </citation>
    <scope>NUCLEOTIDE SEQUENCE [LARGE SCALE GENOMIC DNA]</scope>
    <source>
        <strain evidence="2 3">MUSC 115</strain>
    </source>
</reference>
<name>A0A0B2A3N9_9MICO</name>
<evidence type="ECO:0000313" key="3">
    <source>
        <dbReference type="Proteomes" id="UP000031030"/>
    </source>
</evidence>
<comment type="caution">
    <text evidence="2">The sequence shown here is derived from an EMBL/GenBank/DDBJ whole genome shotgun (WGS) entry which is preliminary data.</text>
</comment>
<dbReference type="RefSeq" id="WP_039401475.1">
    <property type="nucleotide sequence ID" value="NZ_JTDK01000015.1"/>
</dbReference>
<keyword evidence="3" id="KW-1185">Reference proteome</keyword>
<organism evidence="2 3">
    <name type="scientific">Microbacterium mangrovi</name>
    <dbReference type="NCBI Taxonomy" id="1348253"/>
    <lineage>
        <taxon>Bacteria</taxon>
        <taxon>Bacillati</taxon>
        <taxon>Actinomycetota</taxon>
        <taxon>Actinomycetes</taxon>
        <taxon>Micrococcales</taxon>
        <taxon>Microbacteriaceae</taxon>
        <taxon>Microbacterium</taxon>
    </lineage>
</organism>
<feature type="transmembrane region" description="Helical" evidence="1">
    <location>
        <begin position="70"/>
        <end position="91"/>
    </location>
</feature>
<evidence type="ECO:0000313" key="2">
    <source>
        <dbReference type="EMBL" id="KHK96399.1"/>
    </source>
</evidence>
<keyword evidence="1" id="KW-0812">Transmembrane</keyword>
<dbReference type="STRING" id="1348253.LK09_15655"/>